<evidence type="ECO:0000313" key="5">
    <source>
        <dbReference type="Proteomes" id="UP000245252"/>
    </source>
</evidence>
<feature type="domain" description="ABC transporter" evidence="3">
    <location>
        <begin position="3"/>
        <end position="213"/>
    </location>
</feature>
<evidence type="ECO:0000256" key="1">
    <source>
        <dbReference type="ARBA" id="ARBA00022741"/>
    </source>
</evidence>
<dbReference type="RefSeq" id="WP_109462022.1">
    <property type="nucleotide sequence ID" value="NZ_QFBC01000024.1"/>
</dbReference>
<keyword evidence="2" id="KW-0067">ATP-binding</keyword>
<dbReference type="Gene3D" id="3.40.50.300">
    <property type="entry name" value="P-loop containing nucleotide triphosphate hydrolases"/>
    <property type="match status" value="1"/>
</dbReference>
<evidence type="ECO:0000256" key="2">
    <source>
        <dbReference type="ARBA" id="ARBA00022840"/>
    </source>
</evidence>
<reference evidence="4 5" key="1">
    <citation type="submission" date="2018-05" db="EMBL/GenBank/DDBJ databases">
        <title>The draft genome of strain NS-104.</title>
        <authorList>
            <person name="Hang P."/>
            <person name="Jiang J."/>
        </authorList>
    </citation>
    <scope>NUCLEOTIDE SEQUENCE [LARGE SCALE GENOMIC DNA]</scope>
    <source>
        <strain evidence="4 5">NS-104</strain>
    </source>
</reference>
<proteinExistence type="predicted"/>
<gene>
    <name evidence="4" type="ORF">DEM27_30535</name>
</gene>
<dbReference type="InterPro" id="IPR003593">
    <property type="entry name" value="AAA+_ATPase"/>
</dbReference>
<evidence type="ECO:0000313" key="4">
    <source>
        <dbReference type="EMBL" id="PWE52508.1"/>
    </source>
</evidence>
<dbReference type="PANTHER" id="PTHR43158">
    <property type="entry name" value="SKFA PEPTIDE EXPORT ATP-BINDING PROTEIN SKFE"/>
    <property type="match status" value="1"/>
</dbReference>
<dbReference type="OrthoDB" id="8350528at2"/>
<comment type="caution">
    <text evidence="4">The sequence shown here is derived from an EMBL/GenBank/DDBJ whole genome shotgun (WGS) entry which is preliminary data.</text>
</comment>
<sequence>MAILHAEGIEKRYGARTVGPVSFMLAAGETGLVLGGSGSGKSTLLDLIHGTRRASAGAAVLHIGGWRRDLFNLSVPELVAARRAAIGYCTQFLPAIPGRTGLDLARQVAPSVAAEAVFERLALPPRIWNLPASSWSGGEKQRLNLALAALRRPPLLLLDEPFAALDRALHPVLRSFLTDLAEEGTALLIALHHAEDGLPAARTLVSLNQPAKG</sequence>
<dbReference type="GO" id="GO:0016887">
    <property type="term" value="F:ATP hydrolysis activity"/>
    <property type="evidence" value="ECO:0007669"/>
    <property type="project" value="InterPro"/>
</dbReference>
<dbReference type="AlphaFoldDB" id="A0A2U2DGW7"/>
<dbReference type="Proteomes" id="UP000245252">
    <property type="component" value="Unassembled WGS sequence"/>
</dbReference>
<keyword evidence="1" id="KW-0547">Nucleotide-binding</keyword>
<dbReference type="PANTHER" id="PTHR43158:SF2">
    <property type="entry name" value="SKFA PEPTIDE EXPORT ATP-BINDING PROTEIN SKFE"/>
    <property type="match status" value="1"/>
</dbReference>
<organism evidence="4 5">
    <name type="scientific">Metarhizobium album</name>
    <dbReference type="NCBI Taxonomy" id="2182425"/>
    <lineage>
        <taxon>Bacteria</taxon>
        <taxon>Pseudomonadati</taxon>
        <taxon>Pseudomonadota</taxon>
        <taxon>Alphaproteobacteria</taxon>
        <taxon>Hyphomicrobiales</taxon>
        <taxon>Rhizobiaceae</taxon>
        <taxon>Metarhizobium</taxon>
    </lineage>
</organism>
<dbReference type="Pfam" id="PF00005">
    <property type="entry name" value="ABC_tran"/>
    <property type="match status" value="1"/>
</dbReference>
<protein>
    <recommendedName>
        <fullName evidence="3">ABC transporter domain-containing protein</fullName>
    </recommendedName>
</protein>
<dbReference type="InterPro" id="IPR003439">
    <property type="entry name" value="ABC_transporter-like_ATP-bd"/>
</dbReference>
<keyword evidence="5" id="KW-1185">Reference proteome</keyword>
<name>A0A2U2DGW7_9HYPH</name>
<dbReference type="EMBL" id="QFBC01000024">
    <property type="protein sequence ID" value="PWE52508.1"/>
    <property type="molecule type" value="Genomic_DNA"/>
</dbReference>
<dbReference type="SMART" id="SM00382">
    <property type="entry name" value="AAA"/>
    <property type="match status" value="1"/>
</dbReference>
<evidence type="ECO:0000259" key="3">
    <source>
        <dbReference type="PROSITE" id="PS50893"/>
    </source>
</evidence>
<dbReference type="InterPro" id="IPR027417">
    <property type="entry name" value="P-loop_NTPase"/>
</dbReference>
<dbReference type="PROSITE" id="PS50893">
    <property type="entry name" value="ABC_TRANSPORTER_2"/>
    <property type="match status" value="1"/>
</dbReference>
<dbReference type="SUPFAM" id="SSF52540">
    <property type="entry name" value="P-loop containing nucleoside triphosphate hydrolases"/>
    <property type="match status" value="1"/>
</dbReference>
<accession>A0A2U2DGW7</accession>
<dbReference type="GO" id="GO:0005524">
    <property type="term" value="F:ATP binding"/>
    <property type="evidence" value="ECO:0007669"/>
    <property type="project" value="UniProtKB-KW"/>
</dbReference>